<dbReference type="RefSeq" id="WP_061303536.1">
    <property type="nucleotide sequence ID" value="NZ_CADIJS010000002.1"/>
</dbReference>
<gene>
    <name evidence="4" type="ORF">LMG1873_01758</name>
</gene>
<dbReference type="InterPro" id="IPR010679">
    <property type="entry name" value="DUF1254"/>
</dbReference>
<dbReference type="Gene3D" id="2.60.120.600">
    <property type="entry name" value="Domain of unknown function DUF1214, C-terminal domain"/>
    <property type="match status" value="1"/>
</dbReference>
<dbReference type="PANTHER" id="PTHR36509">
    <property type="entry name" value="BLL3101 PROTEIN"/>
    <property type="match status" value="1"/>
</dbReference>
<comment type="caution">
    <text evidence="4">The sequence shown here is derived from an EMBL/GenBank/DDBJ whole genome shotgun (WGS) entry which is preliminary data.</text>
</comment>
<keyword evidence="1" id="KW-0732">Signal</keyword>
<sequence>MKHRKTLLAPLIGGSLLAVCAHAMAGKMETVDSAVGKLVFDGGYPTEKTMSHLIDEMDFMRATQAYMWGIPAAGMIEWKNAQDKVFKSANGQLVSFVTQKQKQGILTPNYTTPYIAAIADLSKTGPLVLTLPKGLMAGMVMDVHQRVLSDLGVVGPDKGEGAKYLLLPPGHEKISPEGYFVVQSPSNNVFFGVRLLGADKAEAVKTLVPQMSTSLYNDGKGGGTPWQVMPAPEAAWSQTPREGMAYWQTINQLVQEEAVNDRDRFTLEHLRFLGIEKGKPFQPTEQQKAVLEKAAVVGQAMAKANNYAKRFEPPFWKGTHWKHAITVSVDQRAENWDQFDERASWFYEAVSISKAMLSETPGVGQRYIVTYQDKDGKWLTGENTYKLHVPANVPAKQFWSSTVYDEKERQMIVNDEKSPDLSSTKQGLEANADGSVDIYYGPKPVKGHEQNWVQTNPGEGWFTYFRFYAPTEAFFDKSWTLGDIERVNE</sequence>
<dbReference type="InterPro" id="IPR037049">
    <property type="entry name" value="DUF1214_C_sf"/>
</dbReference>
<proteinExistence type="predicted"/>
<feature type="chain" id="PRO_5046373878" description="DUF1254 domain-containing protein" evidence="1">
    <location>
        <begin position="26"/>
        <end position="489"/>
    </location>
</feature>
<keyword evidence="5" id="KW-1185">Reference proteome</keyword>
<dbReference type="Pfam" id="PF06742">
    <property type="entry name" value="DUF1214"/>
    <property type="match status" value="1"/>
</dbReference>
<evidence type="ECO:0000313" key="4">
    <source>
        <dbReference type="EMBL" id="CAB3684230.1"/>
    </source>
</evidence>
<dbReference type="EMBL" id="CADIJS010000002">
    <property type="protein sequence ID" value="CAB3684230.1"/>
    <property type="molecule type" value="Genomic_DNA"/>
</dbReference>
<accession>A0ABM8KV04</accession>
<dbReference type="Pfam" id="PF06863">
    <property type="entry name" value="DUF1254"/>
    <property type="match status" value="1"/>
</dbReference>
<evidence type="ECO:0000313" key="5">
    <source>
        <dbReference type="Proteomes" id="UP000494116"/>
    </source>
</evidence>
<dbReference type="Gene3D" id="2.60.40.1610">
    <property type="entry name" value="Domain of unknown function DUF1254"/>
    <property type="match status" value="1"/>
</dbReference>
<name>A0ABM8KV04_9BURK</name>
<organism evidence="4 5">
    <name type="scientific">Achromobacter piechaudii</name>
    <dbReference type="NCBI Taxonomy" id="72556"/>
    <lineage>
        <taxon>Bacteria</taxon>
        <taxon>Pseudomonadati</taxon>
        <taxon>Pseudomonadota</taxon>
        <taxon>Betaproteobacteria</taxon>
        <taxon>Burkholderiales</taxon>
        <taxon>Alcaligenaceae</taxon>
        <taxon>Achromobacter</taxon>
    </lineage>
</organism>
<dbReference type="InterPro" id="IPR037050">
    <property type="entry name" value="DUF1254_sf"/>
</dbReference>
<feature type="domain" description="DUF1254" evidence="3">
    <location>
        <begin position="100"/>
        <end position="210"/>
    </location>
</feature>
<dbReference type="Gene3D" id="1.10.3360.10">
    <property type="entry name" value="VPA0735-like domain"/>
    <property type="match status" value="1"/>
</dbReference>
<reference evidence="4 5" key="1">
    <citation type="submission" date="2020-04" db="EMBL/GenBank/DDBJ databases">
        <authorList>
            <person name="De Canck E."/>
        </authorList>
    </citation>
    <scope>NUCLEOTIDE SEQUENCE [LARGE SCALE GENOMIC DNA]</scope>
    <source>
        <strain evidence="4 5">LMG 1873</strain>
    </source>
</reference>
<protein>
    <recommendedName>
        <fullName evidence="6">DUF1254 domain-containing protein</fullName>
    </recommendedName>
</protein>
<evidence type="ECO:0000259" key="2">
    <source>
        <dbReference type="Pfam" id="PF06742"/>
    </source>
</evidence>
<feature type="signal peptide" evidence="1">
    <location>
        <begin position="1"/>
        <end position="25"/>
    </location>
</feature>
<evidence type="ECO:0008006" key="6">
    <source>
        <dbReference type="Google" id="ProtNLM"/>
    </source>
</evidence>
<dbReference type="Proteomes" id="UP000494116">
    <property type="component" value="Unassembled WGS sequence"/>
</dbReference>
<dbReference type="InterPro" id="IPR010621">
    <property type="entry name" value="DUF1214"/>
</dbReference>
<dbReference type="PANTHER" id="PTHR36509:SF3">
    <property type="entry name" value="SIGNAL PEPTIDE PROTEIN"/>
    <property type="match status" value="1"/>
</dbReference>
<evidence type="ECO:0000259" key="3">
    <source>
        <dbReference type="Pfam" id="PF06863"/>
    </source>
</evidence>
<feature type="domain" description="DUF1214" evidence="2">
    <location>
        <begin position="365"/>
        <end position="471"/>
    </location>
</feature>
<evidence type="ECO:0000256" key="1">
    <source>
        <dbReference type="SAM" id="SignalP"/>
    </source>
</evidence>
<dbReference type="SUPFAM" id="SSF160935">
    <property type="entry name" value="VPA0735-like"/>
    <property type="match status" value="1"/>
</dbReference>